<reference evidence="2 3" key="1">
    <citation type="submission" date="2024-10" db="EMBL/GenBank/DDBJ databases">
        <title>Updated reference genomes for cyclostephanoid diatoms.</title>
        <authorList>
            <person name="Roberts W.R."/>
            <person name="Alverson A.J."/>
        </authorList>
    </citation>
    <scope>NUCLEOTIDE SEQUENCE [LARGE SCALE GENOMIC DNA]</scope>
    <source>
        <strain evidence="2 3">AJA276-08</strain>
    </source>
</reference>
<proteinExistence type="predicted"/>
<feature type="compositionally biased region" description="Gly residues" evidence="1">
    <location>
        <begin position="353"/>
        <end position="367"/>
    </location>
</feature>
<sequence>MMTDRWLVSGCLVDADGRVFIDRDGDAFGDVLRYLRGGADFLHGLVGGEDGGGGAWGGGGRHRRGGGGGGDDGLEGDGSRRWGGADYYYDFGPSGGGSGSGGSAPPRRSDRLRRLRTEADYYGLHGLVHDIDVLTVGRRVAFDAMGLAAALPSPLARIKWDQEEEEGRRVTRGGAAARRRGGGGHGRRGPGNGGGNDDGDANDVLDGGGASRRGNELEEDYFVTVNIEAPLQAVMDSVDESQTHFPLLRAGLWDYRTEEEVTNEDPVFATFCAMDVVSLRAGDILSVSFMNDDISRERAPFPDNTPPDLVNSLTLVKVYGNTVARYERLKSSPSDVHANLLDDARRGISERISGGGGGGGAGYGGGNAPSSPRGKTPRGRNGRDHSFEESNDDCAEEDWYQNQLDCEAEEFDRSLTRTARWISPRNDFLPTPFRPCLHSHSSVIEFPHPGHYLILGRVALGCRRDATFHSVLSGGPIEGHRAQLSVRSVGGRLLHAVGFVFEDKPRLEWADLSILSENAMFNDIVHVPQAGTELSITATGDCRLHPEGTEVGPFCSAVSQSLSCLLLDDEIMEVDRYMIGTVRNTPLNKREVKWFHTRSVSAPPGQGKGGTKATPSLFDVDGNRLVWRGCLNNFQMNGRDNTNGSTVTVLVIGTLPPLHRGYVLTLLKNNDPIAISLTPESLDIKGRHCHYFQEVIELCDGDEIAVAQCAYGGEDDRSWREQLHIENRFVEFDTRIGHFSFVVLHNSGTD</sequence>
<evidence type="ECO:0000256" key="1">
    <source>
        <dbReference type="SAM" id="MobiDB-lite"/>
    </source>
</evidence>
<dbReference type="Proteomes" id="UP001530315">
    <property type="component" value="Unassembled WGS sequence"/>
</dbReference>
<evidence type="ECO:0008006" key="4">
    <source>
        <dbReference type="Google" id="ProtNLM"/>
    </source>
</evidence>
<evidence type="ECO:0000313" key="2">
    <source>
        <dbReference type="EMBL" id="KAL3774346.1"/>
    </source>
</evidence>
<dbReference type="AlphaFoldDB" id="A0ABD3NE38"/>
<keyword evidence="3" id="KW-1185">Reference proteome</keyword>
<feature type="region of interest" description="Disordered" evidence="1">
    <location>
        <begin position="162"/>
        <end position="210"/>
    </location>
</feature>
<name>A0ABD3NE38_9STRA</name>
<feature type="region of interest" description="Disordered" evidence="1">
    <location>
        <begin position="349"/>
        <end position="394"/>
    </location>
</feature>
<dbReference type="InterPro" id="IPR011333">
    <property type="entry name" value="SKP1/BTB/POZ_sf"/>
</dbReference>
<organism evidence="2 3">
    <name type="scientific">Stephanodiscus triporus</name>
    <dbReference type="NCBI Taxonomy" id="2934178"/>
    <lineage>
        <taxon>Eukaryota</taxon>
        <taxon>Sar</taxon>
        <taxon>Stramenopiles</taxon>
        <taxon>Ochrophyta</taxon>
        <taxon>Bacillariophyta</taxon>
        <taxon>Coscinodiscophyceae</taxon>
        <taxon>Thalassiosirophycidae</taxon>
        <taxon>Stephanodiscales</taxon>
        <taxon>Stephanodiscaceae</taxon>
        <taxon>Stephanodiscus</taxon>
    </lineage>
</organism>
<gene>
    <name evidence="2" type="ORF">ACHAW5_006511</name>
</gene>
<dbReference type="Gene3D" id="3.30.710.10">
    <property type="entry name" value="Potassium Channel Kv1.1, Chain A"/>
    <property type="match status" value="1"/>
</dbReference>
<protein>
    <recommendedName>
        <fullName evidence="4">Potassium channel tetramerisation-type BTB domain-containing protein</fullName>
    </recommendedName>
</protein>
<accession>A0ABD3NE38</accession>
<feature type="compositionally biased region" description="Basic residues" evidence="1">
    <location>
        <begin position="177"/>
        <end position="188"/>
    </location>
</feature>
<dbReference type="EMBL" id="JALLAZ020001475">
    <property type="protein sequence ID" value="KAL3774346.1"/>
    <property type="molecule type" value="Genomic_DNA"/>
</dbReference>
<feature type="region of interest" description="Disordered" evidence="1">
    <location>
        <begin position="53"/>
        <end position="76"/>
    </location>
</feature>
<evidence type="ECO:0000313" key="3">
    <source>
        <dbReference type="Proteomes" id="UP001530315"/>
    </source>
</evidence>
<comment type="caution">
    <text evidence="2">The sequence shown here is derived from an EMBL/GenBank/DDBJ whole genome shotgun (WGS) entry which is preliminary data.</text>
</comment>